<feature type="compositionally biased region" description="Polar residues" evidence="1">
    <location>
        <begin position="1"/>
        <end position="12"/>
    </location>
</feature>
<feature type="region of interest" description="Disordered" evidence="1">
    <location>
        <begin position="34"/>
        <end position="70"/>
    </location>
</feature>
<accession>A0A1M8A275</accession>
<evidence type="ECO:0000313" key="2">
    <source>
        <dbReference type="EMBL" id="SHO76576.1"/>
    </source>
</evidence>
<dbReference type="SUPFAM" id="SSF48452">
    <property type="entry name" value="TPR-like"/>
    <property type="match status" value="1"/>
</dbReference>
<feature type="compositionally biased region" description="Low complexity" evidence="1">
    <location>
        <begin position="51"/>
        <end position="67"/>
    </location>
</feature>
<dbReference type="VEuPathDB" id="FungiDB:MSYG_0914"/>
<dbReference type="OrthoDB" id="2017974at2759"/>
<evidence type="ECO:0000313" key="3">
    <source>
        <dbReference type="Proteomes" id="UP000186303"/>
    </source>
</evidence>
<organism evidence="2 3">
    <name type="scientific">Malassezia sympodialis (strain ATCC 42132)</name>
    <name type="common">Atopic eczema-associated yeast</name>
    <dbReference type="NCBI Taxonomy" id="1230383"/>
    <lineage>
        <taxon>Eukaryota</taxon>
        <taxon>Fungi</taxon>
        <taxon>Dikarya</taxon>
        <taxon>Basidiomycota</taxon>
        <taxon>Ustilaginomycotina</taxon>
        <taxon>Malasseziomycetes</taxon>
        <taxon>Malasseziales</taxon>
        <taxon>Malasseziaceae</taxon>
        <taxon>Malassezia</taxon>
    </lineage>
</organism>
<proteinExistence type="predicted"/>
<dbReference type="EMBL" id="LT671822">
    <property type="protein sequence ID" value="SHO76576.1"/>
    <property type="molecule type" value="Genomic_DNA"/>
</dbReference>
<dbReference type="OMA" id="LETREIM"/>
<sequence>MTLTSAARTSPTAMRCEARTSGADRPCLQAALDDEPPMPCSPEAMGAHTGSPGTPTSILSLPSSSRPPRTRRARALDSASGLLARLDQHEAALTAPVTDAASARRLYYHQRHAINTGATLVELLQRESRQAHARQLPEMHSVLLRLGSRAIDAPLAALAAWRSDEVHTPHERLRMATPTDGPLDMPVRMVADHLLEYAITETYATVGVLWEGASELRVRRACAKWLARLAERYVDALDAEISMHDAWRPLEREAWRLTATHWYSRSAVDEPDQARAYLRLAALHRDEPLAAAYFLCKSVQGVHPDPGARDALHAWALGIEPASPLLHNLAQLVLRSDSAVPLTEVPRAAMLLETEWAELGVCMIGALLEFAHPDAALDARALAAHSTPSDARVDASASAQTLHAFWQDAAAPAAPSLAPGDVARACAARGLPAPLGEATALLVALLRAALAELPATPAPAVFVVLTLSFLQVLTLRTHLAPVDALCAVLQAALPWDLLTAYVRSDALHTAAPGADAQWRLALTASPDDWYFRGLSWPTWAPTTSAPWTPDFQGETDMLADRRAASLRAWMPGAPMTTPRAAPGRHARTALLVALLRAQLARYSGSSLV</sequence>
<dbReference type="STRING" id="1230383.A0A1M8A275"/>
<reference evidence="3" key="1">
    <citation type="journal article" date="2017" name="Nucleic Acids Res.">
        <title>Proteogenomics produces comprehensive and highly accurate protein-coding gene annotation in a complete genome assembly of Malassezia sympodialis.</title>
        <authorList>
            <person name="Zhu Y."/>
            <person name="Engstroem P.G."/>
            <person name="Tellgren-Roth C."/>
            <person name="Baudo C.D."/>
            <person name="Kennell J.C."/>
            <person name="Sun S."/>
            <person name="Billmyre R.B."/>
            <person name="Schroeder M.S."/>
            <person name="Andersson A."/>
            <person name="Holm T."/>
            <person name="Sigurgeirsson B."/>
            <person name="Wu G."/>
            <person name="Sankaranarayanan S.R."/>
            <person name="Siddharthan R."/>
            <person name="Sanyal K."/>
            <person name="Lundeberg J."/>
            <person name="Nystedt B."/>
            <person name="Boekhout T."/>
            <person name="Dawson T.L. Jr."/>
            <person name="Heitman J."/>
            <person name="Scheynius A."/>
            <person name="Lehtioe J."/>
        </authorList>
    </citation>
    <scope>NUCLEOTIDE SEQUENCE [LARGE SCALE GENOMIC DNA]</scope>
    <source>
        <strain evidence="3">ATCC 42132</strain>
    </source>
</reference>
<name>A0A1M8A275_MALS4</name>
<dbReference type="Proteomes" id="UP000186303">
    <property type="component" value="Chromosome 2"/>
</dbReference>
<gene>
    <name evidence="2" type="ORF">MSYG_0914</name>
</gene>
<dbReference type="InterPro" id="IPR011990">
    <property type="entry name" value="TPR-like_helical_dom_sf"/>
</dbReference>
<keyword evidence="3" id="KW-1185">Reference proteome</keyword>
<protein>
    <submittedName>
        <fullName evidence="2">Uncharacterized protein</fullName>
    </submittedName>
</protein>
<evidence type="ECO:0000256" key="1">
    <source>
        <dbReference type="SAM" id="MobiDB-lite"/>
    </source>
</evidence>
<dbReference type="AlphaFoldDB" id="A0A1M8A275"/>
<feature type="region of interest" description="Disordered" evidence="1">
    <location>
        <begin position="1"/>
        <end position="21"/>
    </location>
</feature>